<dbReference type="EMBL" id="SJPG01000001">
    <property type="protein sequence ID" value="TWT64214.1"/>
    <property type="molecule type" value="Genomic_DNA"/>
</dbReference>
<reference evidence="1 2" key="1">
    <citation type="submission" date="2019-02" db="EMBL/GenBank/DDBJ databases">
        <title>Deep-cultivation of Planctomycetes and their phenomic and genomic characterization uncovers novel biology.</title>
        <authorList>
            <person name="Wiegand S."/>
            <person name="Jogler M."/>
            <person name="Boedeker C."/>
            <person name="Pinto D."/>
            <person name="Vollmers J."/>
            <person name="Rivas-Marin E."/>
            <person name="Kohn T."/>
            <person name="Peeters S.H."/>
            <person name="Heuer A."/>
            <person name="Rast P."/>
            <person name="Oberbeckmann S."/>
            <person name="Bunk B."/>
            <person name="Jeske O."/>
            <person name="Meyerdierks A."/>
            <person name="Storesund J.E."/>
            <person name="Kallscheuer N."/>
            <person name="Luecker S."/>
            <person name="Lage O.M."/>
            <person name="Pohl T."/>
            <person name="Merkel B.J."/>
            <person name="Hornburger P."/>
            <person name="Mueller R.-W."/>
            <person name="Bruemmer F."/>
            <person name="Labrenz M."/>
            <person name="Spormann A.M."/>
            <person name="Op Den Camp H."/>
            <person name="Overmann J."/>
            <person name="Amann R."/>
            <person name="Jetten M.S.M."/>
            <person name="Mascher T."/>
            <person name="Medema M.H."/>
            <person name="Devos D.P."/>
            <person name="Kaster A.-K."/>
            <person name="Ovreas L."/>
            <person name="Rohde M."/>
            <person name="Galperin M.Y."/>
            <person name="Jogler C."/>
        </authorList>
    </citation>
    <scope>NUCLEOTIDE SEQUENCE [LARGE SCALE GENOMIC DNA]</scope>
    <source>
        <strain evidence="1 2">Pan54</strain>
    </source>
</reference>
<dbReference type="AlphaFoldDB" id="A0A5C5XMT9"/>
<dbReference type="Proteomes" id="UP000316095">
    <property type="component" value="Unassembled WGS sequence"/>
</dbReference>
<name>A0A5C5XMT9_9PLAN</name>
<dbReference type="RefSeq" id="WP_146505946.1">
    <property type="nucleotide sequence ID" value="NZ_SJPG01000001.1"/>
</dbReference>
<dbReference type="OrthoDB" id="251278at2"/>
<evidence type="ECO:0000313" key="1">
    <source>
        <dbReference type="EMBL" id="TWT64214.1"/>
    </source>
</evidence>
<accession>A0A5C5XMT9</accession>
<sequence length="367" mass="40922">MSPQLGRFGKINLKLVATFSGLLALGILLITSTMQPQTSAQPPEERFMQNGLLVLNDGRVLTGQISILERGYLLNGSTGRITMPFSNVICHARSLKEAYRKQRESMTKPTADQHTALARWCLVNQLFAEAEQEIESALLLQPHHVAAKKMLARFDAQKPRDIDFSSAESKKMMDQLMINKEFSTAQPIGGLDAELAKQFVTTIEPMMMNNCSNTSCHGTEARNDFRLTQKWNIRGNTRHITDQNLDAVLPFINSKTPEQSRLLTALDGSHGQNGLSVFTGSRAKYQRKVLEQWTIAVGYSKAPGTTSLVNQNKEPVTPEDLIPPTGIMPASYESHTITPESPLKKVREEQAYDPFNPDIFNRKVHGN</sequence>
<comment type="caution">
    <text evidence="1">The sequence shown here is derived from an EMBL/GenBank/DDBJ whole genome shotgun (WGS) entry which is preliminary data.</text>
</comment>
<proteinExistence type="predicted"/>
<keyword evidence="2" id="KW-1185">Reference proteome</keyword>
<gene>
    <name evidence="1" type="ORF">Pan54_49750</name>
</gene>
<organism evidence="1 2">
    <name type="scientific">Rubinisphaera italica</name>
    <dbReference type="NCBI Taxonomy" id="2527969"/>
    <lineage>
        <taxon>Bacteria</taxon>
        <taxon>Pseudomonadati</taxon>
        <taxon>Planctomycetota</taxon>
        <taxon>Planctomycetia</taxon>
        <taxon>Planctomycetales</taxon>
        <taxon>Planctomycetaceae</taxon>
        <taxon>Rubinisphaera</taxon>
    </lineage>
</organism>
<evidence type="ECO:0000313" key="2">
    <source>
        <dbReference type="Proteomes" id="UP000316095"/>
    </source>
</evidence>
<protein>
    <submittedName>
        <fullName evidence="1">Uncharacterized protein</fullName>
    </submittedName>
</protein>